<dbReference type="Pfam" id="PF01135">
    <property type="entry name" value="PCMT"/>
    <property type="match status" value="1"/>
</dbReference>
<dbReference type="EC" id="2.1.1.77" evidence="3"/>
<dbReference type="EMBL" id="LWBS01000439">
    <property type="protein sequence ID" value="OAP89303.1"/>
    <property type="molecule type" value="Genomic_DNA"/>
</dbReference>
<dbReference type="SUPFAM" id="SSF53335">
    <property type="entry name" value="S-adenosyl-L-methionine-dependent methyltransferases"/>
    <property type="match status" value="1"/>
</dbReference>
<protein>
    <recommendedName>
        <fullName evidence="4">Protein-L-isoaspartate O-methyltransferase</fullName>
        <ecNumber evidence="3">2.1.1.77</ecNumber>
    </recommendedName>
    <alternativeName>
        <fullName evidence="11">L-isoaspartyl protein carboxyl methyltransferase</fullName>
    </alternativeName>
    <alternativeName>
        <fullName evidence="9">Protein L-isoaspartyl methyltransferase</fullName>
    </alternativeName>
    <alternativeName>
        <fullName evidence="10">Protein-beta-aspartate methyltransferase</fullName>
    </alternativeName>
</protein>
<keyword evidence="8" id="KW-0949">S-adenosyl-L-methionine</keyword>
<dbReference type="GO" id="GO:0004719">
    <property type="term" value="F:protein-L-isoaspartate (D-aspartate) O-methyltransferase activity"/>
    <property type="evidence" value="ECO:0007669"/>
    <property type="project" value="UniProtKB-EC"/>
</dbReference>
<evidence type="ECO:0000256" key="3">
    <source>
        <dbReference type="ARBA" id="ARBA00011890"/>
    </source>
</evidence>
<accession>A0A179BDC8</accession>
<dbReference type="eggNOG" id="COG2518">
    <property type="taxonomic scope" value="Bacteria"/>
</dbReference>
<keyword evidence="7 12" id="KW-0808">Transferase</keyword>
<evidence type="ECO:0000256" key="9">
    <source>
        <dbReference type="ARBA" id="ARBA00030757"/>
    </source>
</evidence>
<comment type="caution">
    <text evidence="12">The sequence shown here is derived from an EMBL/GenBank/DDBJ whole genome shotgun (WGS) entry which is preliminary data.</text>
</comment>
<keyword evidence="5" id="KW-0963">Cytoplasm</keyword>
<name>A0A179BDC8_RHILE</name>
<evidence type="ECO:0000256" key="4">
    <source>
        <dbReference type="ARBA" id="ARBA00013346"/>
    </source>
</evidence>
<keyword evidence="6 12" id="KW-0489">Methyltransferase</keyword>
<evidence type="ECO:0000256" key="7">
    <source>
        <dbReference type="ARBA" id="ARBA00022679"/>
    </source>
</evidence>
<gene>
    <name evidence="12" type="ORF">A4U53_07010</name>
</gene>
<dbReference type="PANTHER" id="PTHR11579:SF0">
    <property type="entry name" value="PROTEIN-L-ISOASPARTATE(D-ASPARTATE) O-METHYLTRANSFERASE"/>
    <property type="match status" value="1"/>
</dbReference>
<evidence type="ECO:0000256" key="10">
    <source>
        <dbReference type="ARBA" id="ARBA00031323"/>
    </source>
</evidence>
<evidence type="ECO:0000313" key="12">
    <source>
        <dbReference type="EMBL" id="OAP89303.1"/>
    </source>
</evidence>
<dbReference type="InterPro" id="IPR000682">
    <property type="entry name" value="PCMT"/>
</dbReference>
<dbReference type="GO" id="GO:0032259">
    <property type="term" value="P:methylation"/>
    <property type="evidence" value="ECO:0007669"/>
    <property type="project" value="UniProtKB-KW"/>
</dbReference>
<dbReference type="CDD" id="cd02440">
    <property type="entry name" value="AdoMet_MTases"/>
    <property type="match status" value="1"/>
</dbReference>
<evidence type="ECO:0000256" key="2">
    <source>
        <dbReference type="ARBA" id="ARBA00005369"/>
    </source>
</evidence>
<dbReference type="AlphaFoldDB" id="A0A179BDC8"/>
<comment type="similarity">
    <text evidence="2">Belongs to the methyltransferase superfamily. L-isoaspartyl/D-aspartyl protein methyltransferase family.</text>
</comment>
<dbReference type="GO" id="GO:0005737">
    <property type="term" value="C:cytoplasm"/>
    <property type="evidence" value="ECO:0007669"/>
    <property type="project" value="UniProtKB-SubCell"/>
</dbReference>
<sequence length="303" mass="32694">MSGDLPMPTAMFTADELAVIRRAYAHQVAATAATTNPRIEAAFATVPREKFLGAPPWQIANLGGGYRPLPSSDLVLAYQDVLFALQPDKGVNNGSPSLHARLLAELDIQIGDRIAHIGAGTGYYSAILSELVGASGHVYAVEMDPDLAAHAQAALADRANVSVINADGSHWPQEEVDAIYVNFAVARPAEPWIERLRPGGRLLLPLGVPRQDRPPKGGRHASHGAALRIERGECGFAARWIGTAYFVCANGGLTIDDNEIEALTAAFRRGGIEFVKSLLWKTEPRIGRCWHIGDQWALCYDDV</sequence>
<organism evidence="12">
    <name type="scientific">Rhizobium leguminosarum</name>
    <dbReference type="NCBI Taxonomy" id="384"/>
    <lineage>
        <taxon>Bacteria</taxon>
        <taxon>Pseudomonadati</taxon>
        <taxon>Pseudomonadota</taxon>
        <taxon>Alphaproteobacteria</taxon>
        <taxon>Hyphomicrobiales</taxon>
        <taxon>Rhizobiaceae</taxon>
        <taxon>Rhizobium/Agrobacterium group</taxon>
        <taxon>Rhizobium</taxon>
    </lineage>
</organism>
<evidence type="ECO:0000256" key="8">
    <source>
        <dbReference type="ARBA" id="ARBA00022691"/>
    </source>
</evidence>
<dbReference type="Gene3D" id="3.40.50.150">
    <property type="entry name" value="Vaccinia Virus protein VP39"/>
    <property type="match status" value="1"/>
</dbReference>
<evidence type="ECO:0000256" key="11">
    <source>
        <dbReference type="ARBA" id="ARBA00031350"/>
    </source>
</evidence>
<evidence type="ECO:0000256" key="6">
    <source>
        <dbReference type="ARBA" id="ARBA00022603"/>
    </source>
</evidence>
<dbReference type="InterPro" id="IPR029063">
    <property type="entry name" value="SAM-dependent_MTases_sf"/>
</dbReference>
<comment type="subcellular location">
    <subcellularLocation>
        <location evidence="1">Cytoplasm</location>
    </subcellularLocation>
</comment>
<reference evidence="12" key="1">
    <citation type="submission" date="2016-04" db="EMBL/GenBank/DDBJ databases">
        <title>Fast-growing isolate from the root nodules of Vavilovia formosa.</title>
        <authorList>
            <person name="Kimeklis A."/>
            <person name="Safronova V."/>
            <person name="Belimov A."/>
            <person name="Andronov E."/>
        </authorList>
    </citation>
    <scope>NUCLEOTIDE SEQUENCE [LARGE SCALE GENOMIC DNA]</scope>
    <source>
        <strain evidence="12">Vaf-46</strain>
    </source>
</reference>
<proteinExistence type="inferred from homology"/>
<dbReference type="PANTHER" id="PTHR11579">
    <property type="entry name" value="PROTEIN-L-ISOASPARTATE O-METHYLTRANSFERASE"/>
    <property type="match status" value="1"/>
</dbReference>
<evidence type="ECO:0000256" key="1">
    <source>
        <dbReference type="ARBA" id="ARBA00004496"/>
    </source>
</evidence>
<evidence type="ECO:0000256" key="5">
    <source>
        <dbReference type="ARBA" id="ARBA00022490"/>
    </source>
</evidence>